<dbReference type="EMBL" id="AEAI01004474">
    <property type="protein sequence ID" value="EGH49604.1"/>
    <property type="molecule type" value="Genomic_DNA"/>
</dbReference>
<protein>
    <submittedName>
        <fullName evidence="1">Uncharacterized protein</fullName>
    </submittedName>
</protein>
<proteinExistence type="predicted"/>
<keyword evidence="2" id="KW-1185">Reference proteome</keyword>
<gene>
    <name evidence="1" type="ORF">PSYPI_47356</name>
</gene>
<dbReference type="AlphaFoldDB" id="F3GRA1"/>
<comment type="caution">
    <text evidence="1">The sequence shown here is derived from an EMBL/GenBank/DDBJ whole genome shotgun (WGS) entry which is preliminary data.</text>
</comment>
<name>F3GRA1_PSESJ</name>
<evidence type="ECO:0000313" key="2">
    <source>
        <dbReference type="Proteomes" id="UP000004986"/>
    </source>
</evidence>
<reference evidence="1 2" key="1">
    <citation type="journal article" date="2011" name="PLoS Pathog.">
        <title>Dynamic evolution of pathogenicity revealed by sequencing and comparative genomics of 19 Pseudomonas syringae isolates.</title>
        <authorList>
            <person name="Baltrus D.A."/>
            <person name="Nishimura M.T."/>
            <person name="Romanchuk A."/>
            <person name="Chang J.H."/>
            <person name="Mukhtar M.S."/>
            <person name="Cherkis K."/>
            <person name="Roach J."/>
            <person name="Grant S.R."/>
            <person name="Jones C.D."/>
            <person name="Dangl J.L."/>
        </authorList>
    </citation>
    <scope>NUCLEOTIDE SEQUENCE [LARGE SCALE GENOMIC DNA]</scope>
    <source>
        <strain evidence="1 2">1704B</strain>
    </source>
</reference>
<dbReference type="Proteomes" id="UP000004986">
    <property type="component" value="Unassembled WGS sequence"/>
</dbReference>
<accession>F3GRA1</accession>
<evidence type="ECO:0000313" key="1">
    <source>
        <dbReference type="EMBL" id="EGH49604.1"/>
    </source>
</evidence>
<sequence length="42" mass="4807">MRAQADYRPECAWQAHSSSKPVLPARGFTRPGWLLREPQPLT</sequence>
<feature type="non-terminal residue" evidence="1">
    <location>
        <position position="42"/>
    </location>
</feature>
<organism evidence="1 2">
    <name type="scientific">Pseudomonas syringae pv. pisi str. 1704B</name>
    <dbReference type="NCBI Taxonomy" id="629263"/>
    <lineage>
        <taxon>Bacteria</taxon>
        <taxon>Pseudomonadati</taxon>
        <taxon>Pseudomonadota</taxon>
        <taxon>Gammaproteobacteria</taxon>
        <taxon>Pseudomonadales</taxon>
        <taxon>Pseudomonadaceae</taxon>
        <taxon>Pseudomonas</taxon>
        <taxon>Pseudomonas syringae</taxon>
    </lineage>
</organism>